<dbReference type="InterPro" id="IPR006311">
    <property type="entry name" value="TAT_signal"/>
</dbReference>
<feature type="chain" id="PRO_5011518481" description="Oxidoreductase molybdopterin-binding domain-containing protein" evidence="1">
    <location>
        <begin position="26"/>
        <end position="167"/>
    </location>
</feature>
<keyword evidence="3" id="KW-1185">Reference proteome</keyword>
<dbReference type="SUPFAM" id="SSF56524">
    <property type="entry name" value="Oxidoreductase molybdopterin-binding domain"/>
    <property type="match status" value="1"/>
</dbReference>
<gene>
    <name evidence="2" type="ORF">SAMN05192530_104322</name>
</gene>
<dbReference type="AlphaFoldDB" id="A0A1H0HWQ3"/>
<dbReference type="Proteomes" id="UP000198793">
    <property type="component" value="Unassembled WGS sequence"/>
</dbReference>
<evidence type="ECO:0000313" key="3">
    <source>
        <dbReference type="Proteomes" id="UP000198793"/>
    </source>
</evidence>
<dbReference type="EMBL" id="FNIT01000004">
    <property type="protein sequence ID" value="SDO23564.1"/>
    <property type="molecule type" value="Genomic_DNA"/>
</dbReference>
<reference evidence="2 3" key="1">
    <citation type="submission" date="2016-10" db="EMBL/GenBank/DDBJ databases">
        <authorList>
            <person name="de Groot N.N."/>
        </authorList>
    </citation>
    <scope>NUCLEOTIDE SEQUENCE [LARGE SCALE GENOMIC DNA]</scope>
    <source>
        <strain evidence="3">L7-484,KACC 16230,DSM 25025</strain>
    </source>
</reference>
<dbReference type="RefSeq" id="WP_170842568.1">
    <property type="nucleotide sequence ID" value="NZ_FNIT01000004.1"/>
</dbReference>
<protein>
    <recommendedName>
        <fullName evidence="4">Oxidoreductase molybdopterin-binding domain-containing protein</fullName>
    </recommendedName>
</protein>
<evidence type="ECO:0000256" key="1">
    <source>
        <dbReference type="SAM" id="SignalP"/>
    </source>
</evidence>
<dbReference type="PROSITE" id="PS51318">
    <property type="entry name" value="TAT"/>
    <property type="match status" value="1"/>
</dbReference>
<sequence length="167" mass="18043">MASRRSFLTGMAGLLPFSLAGGAFAVAAQPVLRVHGAVGPGPGPGDLAFDGAALDALPQTRFRTTTLWHQAPAEFSGISARDLFAAVRLRSPRLRLVALNDYVVEADADEIVAADGLFATRQDGVLMPVSDKGPIFLLFPFDQREELRHQTYYSRAVWQLCEIEAVS</sequence>
<evidence type="ECO:0008006" key="4">
    <source>
        <dbReference type="Google" id="ProtNLM"/>
    </source>
</evidence>
<name>A0A1H0HWQ3_9HYPH</name>
<dbReference type="InterPro" id="IPR036374">
    <property type="entry name" value="OxRdtase_Mopterin-bd_sf"/>
</dbReference>
<evidence type="ECO:0000313" key="2">
    <source>
        <dbReference type="EMBL" id="SDO23564.1"/>
    </source>
</evidence>
<proteinExistence type="predicted"/>
<dbReference type="STRING" id="1166073.SAMN05192530_104322"/>
<organism evidence="2 3">
    <name type="scientific">Aureimonas jatrophae</name>
    <dbReference type="NCBI Taxonomy" id="1166073"/>
    <lineage>
        <taxon>Bacteria</taxon>
        <taxon>Pseudomonadati</taxon>
        <taxon>Pseudomonadota</taxon>
        <taxon>Alphaproteobacteria</taxon>
        <taxon>Hyphomicrobiales</taxon>
        <taxon>Aurantimonadaceae</taxon>
        <taxon>Aureimonas</taxon>
    </lineage>
</organism>
<feature type="signal peptide" evidence="1">
    <location>
        <begin position="1"/>
        <end position="25"/>
    </location>
</feature>
<accession>A0A1H0HWQ3</accession>
<keyword evidence="1" id="KW-0732">Signal</keyword>